<feature type="domain" description="Ubiquitin-like" evidence="1">
    <location>
        <begin position="236"/>
        <end position="314"/>
    </location>
</feature>
<protein>
    <recommendedName>
        <fullName evidence="1">Ubiquitin-like domain-containing protein</fullName>
    </recommendedName>
</protein>
<gene>
    <name evidence="2" type="ORF">B0H17DRAFT_1112340</name>
</gene>
<dbReference type="InterPro" id="IPR054464">
    <property type="entry name" value="ULD_fung"/>
</dbReference>
<evidence type="ECO:0000259" key="1">
    <source>
        <dbReference type="Pfam" id="PF22893"/>
    </source>
</evidence>
<evidence type="ECO:0000313" key="3">
    <source>
        <dbReference type="Proteomes" id="UP001221757"/>
    </source>
</evidence>
<organism evidence="2 3">
    <name type="scientific">Mycena rosella</name>
    <name type="common">Pink bonnet</name>
    <name type="synonym">Agaricus rosellus</name>
    <dbReference type="NCBI Taxonomy" id="1033263"/>
    <lineage>
        <taxon>Eukaryota</taxon>
        <taxon>Fungi</taxon>
        <taxon>Dikarya</taxon>
        <taxon>Basidiomycota</taxon>
        <taxon>Agaricomycotina</taxon>
        <taxon>Agaricomycetes</taxon>
        <taxon>Agaricomycetidae</taxon>
        <taxon>Agaricales</taxon>
        <taxon>Marasmiineae</taxon>
        <taxon>Mycenaceae</taxon>
        <taxon>Mycena</taxon>
    </lineage>
</organism>
<reference evidence="2" key="1">
    <citation type="submission" date="2023-03" db="EMBL/GenBank/DDBJ databases">
        <title>Massive genome expansion in bonnet fungi (Mycena s.s.) driven by repeated elements and novel gene families across ecological guilds.</title>
        <authorList>
            <consortium name="Lawrence Berkeley National Laboratory"/>
            <person name="Harder C.B."/>
            <person name="Miyauchi S."/>
            <person name="Viragh M."/>
            <person name="Kuo A."/>
            <person name="Thoen E."/>
            <person name="Andreopoulos B."/>
            <person name="Lu D."/>
            <person name="Skrede I."/>
            <person name="Drula E."/>
            <person name="Henrissat B."/>
            <person name="Morin E."/>
            <person name="Kohler A."/>
            <person name="Barry K."/>
            <person name="LaButti K."/>
            <person name="Morin E."/>
            <person name="Salamov A."/>
            <person name="Lipzen A."/>
            <person name="Mereny Z."/>
            <person name="Hegedus B."/>
            <person name="Baldrian P."/>
            <person name="Stursova M."/>
            <person name="Weitz H."/>
            <person name="Taylor A."/>
            <person name="Grigoriev I.V."/>
            <person name="Nagy L.G."/>
            <person name="Martin F."/>
            <person name="Kauserud H."/>
        </authorList>
    </citation>
    <scope>NUCLEOTIDE SEQUENCE</scope>
    <source>
        <strain evidence="2">CBHHK067</strain>
    </source>
</reference>
<keyword evidence="3" id="KW-1185">Reference proteome</keyword>
<dbReference type="EMBL" id="JARKIE010000644">
    <property type="protein sequence ID" value="KAJ7622856.1"/>
    <property type="molecule type" value="Genomic_DNA"/>
</dbReference>
<proteinExistence type="predicted"/>
<name>A0AAD7BJG3_MYCRO</name>
<accession>A0AAD7BJG3</accession>
<comment type="caution">
    <text evidence="2">The sequence shown here is derived from an EMBL/GenBank/DDBJ whole genome shotgun (WGS) entry which is preliminary data.</text>
</comment>
<dbReference type="Proteomes" id="UP001221757">
    <property type="component" value="Unassembled WGS sequence"/>
</dbReference>
<evidence type="ECO:0000313" key="2">
    <source>
        <dbReference type="EMBL" id="KAJ7622856.1"/>
    </source>
</evidence>
<dbReference type="Pfam" id="PF22893">
    <property type="entry name" value="ULD_2"/>
    <property type="match status" value="1"/>
</dbReference>
<sequence length="430" mass="47601">MSFSFAYGSFGDILETARLAKKIFDAMYNPSGSPSIERQKTITILKSLYEDVAILLRFTDMDSSSPDGHMLADRILAELASCRSLMEALCAKINQPSSFLAKIWTALTEERELASWTSEMMERRAVLHTLLELLNIVVSQRSGLHVQDVASHMKYVRGEVKDLTVQVQNIESEVQTVAGQVKNIGVATMFTSCALGESITNVRAQVKDVGVELRTQLQQIIQNTTSVQHMLEPMFFVIDPVGGVIQISATYCQGFRDLHRIINAHLTNRTLAGRRYVERGDYNLVTTEGCVILPRDFDAKAKPGMRLDISIIKHKVSPTKAAGSSCPQCGSLVVDVLTAWLDCPNPLCGCRFQLSEPKIGPHDINPHRLQSAREIIPRKAILNDSEPEGSETFRLLQIRVVSTVGDLSPALSTLISPWQLVCMAVNSFHS</sequence>
<dbReference type="AlphaFoldDB" id="A0AAD7BJG3"/>